<keyword evidence="4" id="KW-1185">Reference proteome</keyword>
<dbReference type="AlphaFoldDB" id="A0A6M8BA46"/>
<protein>
    <recommendedName>
        <fullName evidence="2">CRISPR type III-associated protein domain-containing protein</fullName>
    </recommendedName>
</protein>
<keyword evidence="1" id="KW-0051">Antiviral defense</keyword>
<dbReference type="KEGG" id="theu:HPC62_15350"/>
<sequence>MARKIEARYIITGVLTAESPLHIGGVNNDPMVDLTLAVNGAGDYYIPGTSLAGALRGWMEELEEGSQIISTLWGPRLGQTGRTQSDDGASWVLVEDAVIQGDVQTELRDGVGIDRFGGSAAEYIKFDRAILPKGSKLDLHITLDRVSESKLALNDAEWKAACEAWSGLLQALQDGELSLGAAKTRGLGTVKLEKLEVKEQLFNSRAGILALLKGESGNSSIFNLEADTPRKARPALTVTIDWAPISPLMVKAEREGIAVDMLPLVSSIGDRVAFVLPGSAIKGALRTQAERIVRTVCPAFNHAAATKPADSKKAFLQQIEVPLVENLFGKAAKTEDQQQKVGMGALTVADCYADHSISVEKWEKVQTAKESSDLLQALQDAKLHDVQQAFHVAIDRWTGGAADQFLYSTLEPMGVQWQPIALRLNLSRLPGADLQKQGVALLLLVLRDLIQGRIPLGYGVNRGMGAIAIKSISFSASGANLPDEIQALHDITLKVEPEQSQTYLTAQHLAQISSLGGLNDAWKAWIESTIPQEVAS</sequence>
<dbReference type="PANTHER" id="PTHR35579">
    <property type="entry name" value="CRISPR SYSTEM CMS ENDORIBONUCLEASE CSM3"/>
    <property type="match status" value="1"/>
</dbReference>
<feature type="domain" description="CRISPR type III-associated protein" evidence="2">
    <location>
        <begin position="15"/>
        <end position="191"/>
    </location>
</feature>
<evidence type="ECO:0000313" key="3">
    <source>
        <dbReference type="EMBL" id="QKD83388.1"/>
    </source>
</evidence>
<dbReference type="InterPro" id="IPR052216">
    <property type="entry name" value="CRISPR_Csm3_endoribonuclease"/>
</dbReference>
<dbReference type="PANTHER" id="PTHR35579:SF6">
    <property type="entry name" value="DUF324 DOMAIN-CONTAINING PROTEIN"/>
    <property type="match status" value="1"/>
</dbReference>
<evidence type="ECO:0000313" key="4">
    <source>
        <dbReference type="Proteomes" id="UP000505210"/>
    </source>
</evidence>
<dbReference type="InterPro" id="IPR005537">
    <property type="entry name" value="RAMP_III_fam"/>
</dbReference>
<gene>
    <name evidence="3" type="ORF">HPC62_15350</name>
</gene>
<name>A0A6M8BA46_9CYAN</name>
<dbReference type="Pfam" id="PF03787">
    <property type="entry name" value="RAMPs"/>
    <property type="match status" value="2"/>
</dbReference>
<dbReference type="Proteomes" id="UP000505210">
    <property type="component" value="Chromosome"/>
</dbReference>
<accession>A0A6M8BA46</accession>
<dbReference type="GO" id="GO:0051607">
    <property type="term" value="P:defense response to virus"/>
    <property type="evidence" value="ECO:0007669"/>
    <property type="project" value="UniProtKB-KW"/>
</dbReference>
<reference evidence="3 4" key="1">
    <citation type="submission" date="2020-05" db="EMBL/GenBank/DDBJ databases">
        <title>Complete genome sequence of of a novel Thermoleptolyngbya strain isolated from hot springs of Ganzi, Sichuan China.</title>
        <authorList>
            <person name="Tang J."/>
            <person name="Daroch M."/>
            <person name="Li L."/>
            <person name="Waleron K."/>
            <person name="Waleron M."/>
            <person name="Waleron M."/>
        </authorList>
    </citation>
    <scope>NUCLEOTIDE SEQUENCE [LARGE SCALE GENOMIC DNA]</scope>
    <source>
        <strain evidence="3 4">PKUAC-SCTA183</strain>
    </source>
</reference>
<evidence type="ECO:0000256" key="1">
    <source>
        <dbReference type="ARBA" id="ARBA00023118"/>
    </source>
</evidence>
<evidence type="ECO:0000259" key="2">
    <source>
        <dbReference type="Pfam" id="PF03787"/>
    </source>
</evidence>
<dbReference type="EMBL" id="CP053661">
    <property type="protein sequence ID" value="QKD83388.1"/>
    <property type="molecule type" value="Genomic_DNA"/>
</dbReference>
<proteinExistence type="predicted"/>
<organism evidence="3 4">
    <name type="scientific">Thermoleptolyngbya sichuanensis A183</name>
    <dbReference type="NCBI Taxonomy" id="2737172"/>
    <lineage>
        <taxon>Bacteria</taxon>
        <taxon>Bacillati</taxon>
        <taxon>Cyanobacteriota</taxon>
        <taxon>Cyanophyceae</taxon>
        <taxon>Oculatellales</taxon>
        <taxon>Oculatellaceae</taxon>
        <taxon>Thermoleptolyngbya</taxon>
        <taxon>Thermoleptolyngbya sichuanensis</taxon>
    </lineage>
</organism>
<dbReference type="CDD" id="cd09726">
    <property type="entry name" value="RAMP_I_III"/>
    <property type="match status" value="1"/>
</dbReference>
<feature type="domain" description="CRISPR type III-associated protein" evidence="2">
    <location>
        <begin position="275"/>
        <end position="467"/>
    </location>
</feature>